<feature type="region of interest" description="Disordered" evidence="1">
    <location>
        <begin position="1"/>
        <end position="28"/>
    </location>
</feature>
<organism evidence="2 3">
    <name type="scientific">Peribacillus huizhouensis</name>
    <dbReference type="NCBI Taxonomy" id="1501239"/>
    <lineage>
        <taxon>Bacteria</taxon>
        <taxon>Bacillati</taxon>
        <taxon>Bacillota</taxon>
        <taxon>Bacilli</taxon>
        <taxon>Bacillales</taxon>
        <taxon>Bacillaceae</taxon>
        <taxon>Peribacillus</taxon>
    </lineage>
</organism>
<feature type="compositionally biased region" description="Basic and acidic residues" evidence="1">
    <location>
        <begin position="7"/>
        <end position="28"/>
    </location>
</feature>
<comment type="caution">
    <text evidence="2">The sequence shown here is derived from an EMBL/GenBank/DDBJ whole genome shotgun (WGS) entry which is preliminary data.</text>
</comment>
<name>A0ABR6CNQ6_9BACI</name>
<protein>
    <recommendedName>
        <fullName evidence="4">Spore coat protein</fullName>
    </recommendedName>
</protein>
<keyword evidence="3" id="KW-1185">Reference proteome</keyword>
<reference evidence="2 3" key="1">
    <citation type="submission" date="2020-08" db="EMBL/GenBank/DDBJ databases">
        <title>Genomic Encyclopedia of Type Strains, Phase IV (KMG-IV): sequencing the most valuable type-strain genomes for metagenomic binning, comparative biology and taxonomic classification.</title>
        <authorList>
            <person name="Goeker M."/>
        </authorList>
    </citation>
    <scope>NUCLEOTIDE SEQUENCE [LARGE SCALE GENOMIC DNA]</scope>
    <source>
        <strain evidence="2 3">DSM 105481</strain>
    </source>
</reference>
<dbReference type="EMBL" id="JACJHX010000004">
    <property type="protein sequence ID" value="MBA9026677.1"/>
    <property type="molecule type" value="Genomic_DNA"/>
</dbReference>
<dbReference type="Proteomes" id="UP000626697">
    <property type="component" value="Unassembled WGS sequence"/>
</dbReference>
<proteinExistence type="predicted"/>
<sequence>MIRKRLDKTETQVEEVVDQKDASSSKDDHNQLVDFLKANPYLKPLVQQIKEKRQTLHFKNKPADNQEHDE</sequence>
<evidence type="ECO:0008006" key="4">
    <source>
        <dbReference type="Google" id="ProtNLM"/>
    </source>
</evidence>
<accession>A0ABR6CNQ6</accession>
<evidence type="ECO:0000313" key="2">
    <source>
        <dbReference type="EMBL" id="MBA9026677.1"/>
    </source>
</evidence>
<gene>
    <name evidence="2" type="ORF">HNP81_001962</name>
</gene>
<evidence type="ECO:0000313" key="3">
    <source>
        <dbReference type="Proteomes" id="UP000626697"/>
    </source>
</evidence>
<dbReference type="RefSeq" id="WP_182502455.1">
    <property type="nucleotide sequence ID" value="NZ_JACJHX010000004.1"/>
</dbReference>
<evidence type="ECO:0000256" key="1">
    <source>
        <dbReference type="SAM" id="MobiDB-lite"/>
    </source>
</evidence>